<protein>
    <submittedName>
        <fullName evidence="2">Pyridoxamine 5'-phosphate oxidase family protein</fullName>
    </submittedName>
</protein>
<name>A0ABP8W4B5_9PSEU</name>
<gene>
    <name evidence="2" type="ORF">GCM10023215_11740</name>
</gene>
<dbReference type="Gene3D" id="2.30.110.10">
    <property type="entry name" value="Electron Transport, Fmn-binding Protein, Chain A"/>
    <property type="match status" value="1"/>
</dbReference>
<keyword evidence="3" id="KW-1185">Reference proteome</keyword>
<evidence type="ECO:0000313" key="3">
    <source>
        <dbReference type="Proteomes" id="UP001500325"/>
    </source>
</evidence>
<evidence type="ECO:0000259" key="1">
    <source>
        <dbReference type="Pfam" id="PF01243"/>
    </source>
</evidence>
<feature type="domain" description="Pyridoxamine 5'-phosphate oxidase N-terminal" evidence="1">
    <location>
        <begin position="43"/>
        <end position="164"/>
    </location>
</feature>
<dbReference type="RefSeq" id="WP_345378856.1">
    <property type="nucleotide sequence ID" value="NZ_BAABIC010000003.1"/>
</dbReference>
<dbReference type="SUPFAM" id="SSF50475">
    <property type="entry name" value="FMN-binding split barrel"/>
    <property type="match status" value="1"/>
</dbReference>
<dbReference type="EMBL" id="BAABIC010000003">
    <property type="protein sequence ID" value="GAA4680066.1"/>
    <property type="molecule type" value="Genomic_DNA"/>
</dbReference>
<dbReference type="InterPro" id="IPR024029">
    <property type="entry name" value="Pyridox_Oxase_FMN-dep"/>
</dbReference>
<dbReference type="NCBIfam" id="TIGR04025">
    <property type="entry name" value="PPOX_FMN_DR2398"/>
    <property type="match status" value="1"/>
</dbReference>
<accession>A0ABP8W4B5</accession>
<dbReference type="Pfam" id="PF01243">
    <property type="entry name" value="PNPOx_N"/>
    <property type="match status" value="1"/>
</dbReference>
<evidence type="ECO:0000313" key="2">
    <source>
        <dbReference type="EMBL" id="GAA4680066.1"/>
    </source>
</evidence>
<dbReference type="PANTHER" id="PTHR42815:SF2">
    <property type="entry name" value="FAD-BINDING, PUTATIVE (AFU_ORTHOLOGUE AFUA_6G07600)-RELATED"/>
    <property type="match status" value="1"/>
</dbReference>
<reference evidence="3" key="1">
    <citation type="journal article" date="2019" name="Int. J. Syst. Evol. Microbiol.">
        <title>The Global Catalogue of Microorganisms (GCM) 10K type strain sequencing project: providing services to taxonomists for standard genome sequencing and annotation.</title>
        <authorList>
            <consortium name="The Broad Institute Genomics Platform"/>
            <consortium name="The Broad Institute Genome Sequencing Center for Infectious Disease"/>
            <person name="Wu L."/>
            <person name="Ma J."/>
        </authorList>
    </citation>
    <scope>NUCLEOTIDE SEQUENCE [LARGE SCALE GENOMIC DNA]</scope>
    <source>
        <strain evidence="3">JCM 18055</strain>
    </source>
</reference>
<comment type="caution">
    <text evidence="2">The sequence shown here is derived from an EMBL/GenBank/DDBJ whole genome shotgun (WGS) entry which is preliminary data.</text>
</comment>
<dbReference type="InterPro" id="IPR012349">
    <property type="entry name" value="Split_barrel_FMN-bd"/>
</dbReference>
<organism evidence="2 3">
    <name type="scientific">Pseudonocardia yuanmonensis</name>
    <dbReference type="NCBI Taxonomy" id="1095914"/>
    <lineage>
        <taxon>Bacteria</taxon>
        <taxon>Bacillati</taxon>
        <taxon>Actinomycetota</taxon>
        <taxon>Actinomycetes</taxon>
        <taxon>Pseudonocardiales</taxon>
        <taxon>Pseudonocardiaceae</taxon>
        <taxon>Pseudonocardia</taxon>
    </lineage>
</organism>
<sequence>MEIAAAPSEPSAADLQVVTTLDELREVVPDPHPSLWEKDIGRIDESARTFIEASPFLLLSTSGPDGTCDVTPRGDPAGSVLVLDEHTLVIADRRGNRRLDAFRNILGNPHVGLLFVIPGRSDTLRVNGTARLVRDAPFFDRLTVQGVRPVLAVVVTVEELFLHCAKAFLRAGLWEPGSWPDPASVPSVGQMAKAMKNLDVAAEEIDAALAHDAEHHRY</sequence>
<proteinExistence type="predicted"/>
<dbReference type="Proteomes" id="UP001500325">
    <property type="component" value="Unassembled WGS sequence"/>
</dbReference>
<dbReference type="PANTHER" id="PTHR42815">
    <property type="entry name" value="FAD-BINDING, PUTATIVE (AFU_ORTHOLOGUE AFUA_6G07600)-RELATED"/>
    <property type="match status" value="1"/>
</dbReference>
<dbReference type="InterPro" id="IPR011576">
    <property type="entry name" value="Pyridox_Oxase_N"/>
</dbReference>